<evidence type="ECO:0000313" key="2">
    <source>
        <dbReference type="EMBL" id="OGY42252.1"/>
    </source>
</evidence>
<dbReference type="AlphaFoldDB" id="A0A1G1XQG8"/>
<name>A0A1G1XQG8_9BACT</name>
<dbReference type="Proteomes" id="UP000176498">
    <property type="component" value="Unassembled WGS sequence"/>
</dbReference>
<organism evidence="2 3">
    <name type="scientific">Candidatus Buchananbacteria bacterium RBG_13_36_9</name>
    <dbReference type="NCBI Taxonomy" id="1797530"/>
    <lineage>
        <taxon>Bacteria</taxon>
        <taxon>Candidatus Buchananiibacteriota</taxon>
    </lineage>
</organism>
<proteinExistence type="predicted"/>
<comment type="caution">
    <text evidence="2">The sequence shown here is derived from an EMBL/GenBank/DDBJ whole genome shotgun (WGS) entry which is preliminary data.</text>
</comment>
<reference evidence="2 3" key="1">
    <citation type="journal article" date="2016" name="Nat. Commun.">
        <title>Thousands of microbial genomes shed light on interconnected biogeochemical processes in an aquifer system.</title>
        <authorList>
            <person name="Anantharaman K."/>
            <person name="Brown C.T."/>
            <person name="Hug L.A."/>
            <person name="Sharon I."/>
            <person name="Castelle C.J."/>
            <person name="Probst A.J."/>
            <person name="Thomas B.C."/>
            <person name="Singh A."/>
            <person name="Wilkins M.J."/>
            <person name="Karaoz U."/>
            <person name="Brodie E.L."/>
            <person name="Williams K.H."/>
            <person name="Hubbard S.S."/>
            <person name="Banfield J.F."/>
        </authorList>
    </citation>
    <scope>NUCLEOTIDE SEQUENCE [LARGE SCALE GENOMIC DNA]</scope>
</reference>
<sequence>MTAKVGIIIKFKVKSGKRKVVVFFKYLLSIISLASFKIKKGGLTAFVSLNTGPQITTQRALKIKKERGNRFFFEKALWV</sequence>
<accession>A0A1G1XQG8</accession>
<dbReference type="EMBL" id="MHHZ01000006">
    <property type="protein sequence ID" value="OGY42252.1"/>
    <property type="molecule type" value="Genomic_DNA"/>
</dbReference>
<feature type="transmembrane region" description="Helical" evidence="1">
    <location>
        <begin position="20"/>
        <end position="38"/>
    </location>
</feature>
<evidence type="ECO:0000256" key="1">
    <source>
        <dbReference type="SAM" id="Phobius"/>
    </source>
</evidence>
<keyword evidence="1" id="KW-0472">Membrane</keyword>
<keyword evidence="1" id="KW-0812">Transmembrane</keyword>
<gene>
    <name evidence="2" type="ORF">A2Y82_00530</name>
</gene>
<protein>
    <submittedName>
        <fullName evidence="2">Uncharacterized protein</fullName>
    </submittedName>
</protein>
<keyword evidence="1" id="KW-1133">Transmembrane helix</keyword>
<evidence type="ECO:0000313" key="3">
    <source>
        <dbReference type="Proteomes" id="UP000176498"/>
    </source>
</evidence>